<dbReference type="CDD" id="cd24056">
    <property type="entry name" value="ASKHA_NBD_MtPPX1-like"/>
    <property type="match status" value="1"/>
</dbReference>
<comment type="caution">
    <text evidence="4">The sequence shown here is derived from an EMBL/GenBank/DDBJ whole genome shotgun (WGS) entry which is preliminary data.</text>
</comment>
<dbReference type="Proteomes" id="UP000262882">
    <property type="component" value="Unassembled WGS sequence"/>
</dbReference>
<dbReference type="Gene3D" id="3.30.420.40">
    <property type="match status" value="1"/>
</dbReference>
<dbReference type="SUPFAM" id="SSF53067">
    <property type="entry name" value="Actin-like ATPase domain"/>
    <property type="match status" value="2"/>
</dbReference>
<dbReference type="PANTHER" id="PTHR30005">
    <property type="entry name" value="EXOPOLYPHOSPHATASE"/>
    <property type="match status" value="1"/>
</dbReference>
<evidence type="ECO:0000313" key="4">
    <source>
        <dbReference type="EMBL" id="RFS82610.1"/>
    </source>
</evidence>
<evidence type="ECO:0000256" key="2">
    <source>
        <dbReference type="ARBA" id="ARBA00022801"/>
    </source>
</evidence>
<dbReference type="GO" id="GO:0016462">
    <property type="term" value="F:pyrophosphatase activity"/>
    <property type="evidence" value="ECO:0007669"/>
    <property type="project" value="TreeGrafter"/>
</dbReference>
<comment type="similarity">
    <text evidence="1">Belongs to the GppA/Ppx family.</text>
</comment>
<name>A0A372GB80_9ACTN</name>
<evidence type="ECO:0000259" key="3">
    <source>
        <dbReference type="Pfam" id="PF02541"/>
    </source>
</evidence>
<dbReference type="FunFam" id="3.30.420.150:FF:000006">
    <property type="entry name" value="Ppx/GppA family phosphatase"/>
    <property type="match status" value="1"/>
</dbReference>
<dbReference type="AlphaFoldDB" id="A0A372GB80"/>
<keyword evidence="5" id="KW-1185">Reference proteome</keyword>
<dbReference type="InterPro" id="IPR050273">
    <property type="entry name" value="GppA/Ppx_hydrolase"/>
</dbReference>
<dbReference type="RefSeq" id="WP_117402029.1">
    <property type="nucleotide sequence ID" value="NZ_QVNQ01000008.1"/>
</dbReference>
<dbReference type="InterPro" id="IPR003695">
    <property type="entry name" value="Ppx_GppA_N"/>
</dbReference>
<evidence type="ECO:0000256" key="1">
    <source>
        <dbReference type="ARBA" id="ARBA00007125"/>
    </source>
</evidence>
<dbReference type="OrthoDB" id="9793035at2"/>
<dbReference type="PANTHER" id="PTHR30005:SF0">
    <property type="entry name" value="RETROGRADE REGULATION PROTEIN 2"/>
    <property type="match status" value="1"/>
</dbReference>
<keyword evidence="2" id="KW-0378">Hydrolase</keyword>
<dbReference type="Gene3D" id="3.30.420.150">
    <property type="entry name" value="Exopolyphosphatase. Domain 2"/>
    <property type="match status" value="1"/>
</dbReference>
<feature type="domain" description="Ppx/GppA phosphatase N-terminal" evidence="3">
    <location>
        <begin position="20"/>
        <end position="305"/>
    </location>
</feature>
<protein>
    <submittedName>
        <fullName evidence="4">Ppx/GppA family phosphatase</fullName>
    </submittedName>
</protein>
<evidence type="ECO:0000313" key="5">
    <source>
        <dbReference type="Proteomes" id="UP000262882"/>
    </source>
</evidence>
<dbReference type="EMBL" id="QVNQ01000008">
    <property type="protein sequence ID" value="RFS82610.1"/>
    <property type="molecule type" value="Genomic_DNA"/>
</dbReference>
<dbReference type="InterPro" id="IPR043129">
    <property type="entry name" value="ATPase_NBD"/>
</dbReference>
<dbReference type="Pfam" id="PF02541">
    <property type="entry name" value="Ppx-GppA"/>
    <property type="match status" value="1"/>
</dbReference>
<accession>A0A372GB80</accession>
<proteinExistence type="inferred from homology"/>
<sequence>MRLGVLDVGSNTVHLLVVDAHEGARPLPAFSHKAEMRLADHLDDKDRLSAEGEALLRDFVDEAVQIGEDKGVEDLVAFATSAVRDAANGEAVLERIRADKGIDIRALSGEEEARLTFLAVRRWFGWSSGRLLVVDIGGGSLEVASGIDEEPDVAFSLPLGAGRLTRDRFTADPPPPEEVRSLRRHVRAEIARRVGDVSRYGPADHAVATSKTFKQLARIAGAAPSAEGPYQRRVLAGDDLTEWAGKLAAMPSAERAALPGVSERRAPQLLAGAIVADAAMDLFELSELEICPWALREGLILRRLDMMTTG</sequence>
<organism evidence="4 5">
    <name type="scientific">Actinomadura spongiicola</name>
    <dbReference type="NCBI Taxonomy" id="2303421"/>
    <lineage>
        <taxon>Bacteria</taxon>
        <taxon>Bacillati</taxon>
        <taxon>Actinomycetota</taxon>
        <taxon>Actinomycetes</taxon>
        <taxon>Streptosporangiales</taxon>
        <taxon>Thermomonosporaceae</taxon>
        <taxon>Actinomadura</taxon>
    </lineage>
</organism>
<gene>
    <name evidence="4" type="ORF">D0T12_24410</name>
</gene>
<reference evidence="4 5" key="1">
    <citation type="submission" date="2018-08" db="EMBL/GenBank/DDBJ databases">
        <title>Actinomadura spongicola sp. nov., isolated from marine sponge Leucetta chagosensis.</title>
        <authorList>
            <person name="Li L."/>
            <person name="Lin H.W."/>
        </authorList>
    </citation>
    <scope>NUCLEOTIDE SEQUENCE [LARGE SCALE GENOMIC DNA]</scope>
    <source>
        <strain evidence="4 5">LHW52907</strain>
    </source>
</reference>